<protein>
    <recommendedName>
        <fullName evidence="2">Bacteriophage Mu GpT domain-containing protein</fullName>
    </recommendedName>
</protein>
<name>A0A0F9J5I6_9ZZZZ</name>
<gene>
    <name evidence="1" type="ORF">LCGC14_1498050</name>
</gene>
<evidence type="ECO:0008006" key="2">
    <source>
        <dbReference type="Google" id="ProtNLM"/>
    </source>
</evidence>
<evidence type="ECO:0000313" key="1">
    <source>
        <dbReference type="EMBL" id="KKM64773.1"/>
    </source>
</evidence>
<proteinExistence type="predicted"/>
<dbReference type="AlphaFoldDB" id="A0A0F9J5I6"/>
<dbReference type="NCBIfam" id="NF033394">
    <property type="entry name" value="capsid_maj_Podo"/>
    <property type="match status" value="1"/>
</dbReference>
<organism evidence="1">
    <name type="scientific">marine sediment metagenome</name>
    <dbReference type="NCBI Taxonomy" id="412755"/>
    <lineage>
        <taxon>unclassified sequences</taxon>
        <taxon>metagenomes</taxon>
        <taxon>ecological metagenomes</taxon>
    </lineage>
</organism>
<reference evidence="1" key="1">
    <citation type="journal article" date="2015" name="Nature">
        <title>Complex archaea that bridge the gap between prokaryotes and eukaryotes.</title>
        <authorList>
            <person name="Spang A."/>
            <person name="Saw J.H."/>
            <person name="Jorgensen S.L."/>
            <person name="Zaremba-Niedzwiedzka K."/>
            <person name="Martijn J."/>
            <person name="Lind A.E."/>
            <person name="van Eijk R."/>
            <person name="Schleper C."/>
            <person name="Guy L."/>
            <person name="Ettema T.J."/>
        </authorList>
    </citation>
    <scope>NUCLEOTIDE SEQUENCE</scope>
</reference>
<sequence>MALTIGAAGSPSQKITNFDALLSTSLANHNKTLTNNISTANVLFFLIKQRGNYQSVDGGTNIEIPLMHALGTADTYSGYDPLNTDPMDGITKALYEWKQVAVPITISRLEERQNAQKIIDLLETKIEQADLGIQEFFSQLILRGGKAGGGSGSVEAAYISAFNGSAGVSPLGLLVKKDPTTTAVGNIDPASNSWWQNQTDSSSASTSTAFLQEIESLYNSCSKGPGGPPDLLLTDQVTFELIKFALYHRARHEPGTDSTFPFINVIYQGAKVVWDEFVPDIQNLTTTPNTGKGTIFMLNSKFWKVKYDSMSNFINTPFQKPANQDGKVAHILWMGEVCVNNRRKHGVMYNIARTLTLGDA</sequence>
<comment type="caution">
    <text evidence="1">The sequence shown here is derived from an EMBL/GenBank/DDBJ whole genome shotgun (WGS) entry which is preliminary data.</text>
</comment>
<dbReference type="EMBL" id="LAZR01010838">
    <property type="protein sequence ID" value="KKM64773.1"/>
    <property type="molecule type" value="Genomic_DNA"/>
</dbReference>
<dbReference type="InterPro" id="IPR049718">
    <property type="entry name" value="AKO59007-like"/>
</dbReference>
<accession>A0A0F9J5I6</accession>